<sequence>MEKMKQTILLVNPPIYDFAAYDFWLKPLGMLTTAGHCKPFAHIDLFDYLDRLSPDMPPPKRPPKNRFRKGPFHAQHIPRPPEFAHIPRYFRRFGIPRRVFQDYLRSRPQYDFVLIQTTMTYWYPGLKEVIEDVRTLQPRATIVLGGFYATLLPDHARSLGADLIIEADNHKPLYDKLLATPADYHPPYWQAYPNLRTAAMTLTTGCPYKCTYCAIGQMNLPFAHRPIDHCIQDLQLLLSKGVTDIAFYDDALLYKPEKILKPFLEYVIGNIPQGKINFHTPNAMHARYITPEIAQLMVRAGFRTFYLGFESASPTFQQNTGSKVVSADLAAAVTHLKNAGADAQTITAYELIGHPNTDLQHLESSIRFANSLGIKVMLSDFSPIPNTPDGQLCSEYIDLSEPLNHNKTAFPITLLGHDKVSYYKNLCKSLNRSLPAPRSA</sequence>
<evidence type="ECO:0000256" key="3">
    <source>
        <dbReference type="ARBA" id="ARBA00022723"/>
    </source>
</evidence>
<dbReference type="Proteomes" id="UP000189674">
    <property type="component" value="Chromosome"/>
</dbReference>
<dbReference type="KEGG" id="alus:STSP2_01191"/>
<dbReference type="GO" id="GO:0051536">
    <property type="term" value="F:iron-sulfur cluster binding"/>
    <property type="evidence" value="ECO:0007669"/>
    <property type="project" value="UniProtKB-KW"/>
</dbReference>
<dbReference type="InterPro" id="IPR007197">
    <property type="entry name" value="rSAM"/>
</dbReference>
<comment type="cofactor">
    <cofactor evidence="1">
        <name>[4Fe-4S] cluster</name>
        <dbReference type="ChEBI" id="CHEBI:49883"/>
    </cofactor>
</comment>
<dbReference type="GO" id="GO:0046872">
    <property type="term" value="F:metal ion binding"/>
    <property type="evidence" value="ECO:0007669"/>
    <property type="project" value="UniProtKB-KW"/>
</dbReference>
<dbReference type="InterPro" id="IPR023404">
    <property type="entry name" value="rSAM_horseshoe"/>
</dbReference>
<dbReference type="PROSITE" id="PS51918">
    <property type="entry name" value="RADICAL_SAM"/>
    <property type="match status" value="1"/>
</dbReference>
<protein>
    <submittedName>
        <fullName evidence="7">B12-binding domain/radical SAM domain protein, family</fullName>
    </submittedName>
</protein>
<dbReference type="PANTHER" id="PTHR43409:SF15">
    <property type="entry name" value="PUTATIVE-RELATED"/>
    <property type="match status" value="1"/>
</dbReference>
<dbReference type="STRING" id="1936003.STSP2_01191"/>
<keyword evidence="8" id="KW-1185">Reference proteome</keyword>
<dbReference type="OrthoDB" id="9801424at2"/>
<gene>
    <name evidence="7" type="ORF">STSP2_01191</name>
</gene>
<dbReference type="InterPro" id="IPR051198">
    <property type="entry name" value="BchE-like"/>
</dbReference>
<dbReference type="InterPro" id="IPR058240">
    <property type="entry name" value="rSAM_sf"/>
</dbReference>
<keyword evidence="4" id="KW-0408">Iron</keyword>
<name>A0A1U9NJQ3_9BACT</name>
<evidence type="ECO:0000256" key="4">
    <source>
        <dbReference type="ARBA" id="ARBA00023004"/>
    </source>
</evidence>
<dbReference type="AlphaFoldDB" id="A0A1U9NJQ3"/>
<organism evidence="7 8">
    <name type="scientific">Anaerohalosphaera lusitana</name>
    <dbReference type="NCBI Taxonomy" id="1936003"/>
    <lineage>
        <taxon>Bacteria</taxon>
        <taxon>Pseudomonadati</taxon>
        <taxon>Planctomycetota</taxon>
        <taxon>Phycisphaerae</taxon>
        <taxon>Sedimentisphaerales</taxon>
        <taxon>Anaerohalosphaeraceae</taxon>
        <taxon>Anaerohalosphaera</taxon>
    </lineage>
</organism>
<keyword evidence="3" id="KW-0479">Metal-binding</keyword>
<keyword evidence="2" id="KW-0949">S-adenosyl-L-methionine</keyword>
<feature type="domain" description="Radical SAM core" evidence="6">
    <location>
        <begin position="192"/>
        <end position="418"/>
    </location>
</feature>
<evidence type="ECO:0000259" key="6">
    <source>
        <dbReference type="PROSITE" id="PS51918"/>
    </source>
</evidence>
<evidence type="ECO:0000256" key="1">
    <source>
        <dbReference type="ARBA" id="ARBA00001966"/>
    </source>
</evidence>
<evidence type="ECO:0000256" key="5">
    <source>
        <dbReference type="ARBA" id="ARBA00023014"/>
    </source>
</evidence>
<dbReference type="RefSeq" id="WP_146660717.1">
    <property type="nucleotide sequence ID" value="NZ_CP019791.1"/>
</dbReference>
<dbReference type="SFLD" id="SFLDG01082">
    <property type="entry name" value="B12-binding_domain_containing"/>
    <property type="match status" value="1"/>
</dbReference>
<dbReference type="GO" id="GO:0005829">
    <property type="term" value="C:cytosol"/>
    <property type="evidence" value="ECO:0007669"/>
    <property type="project" value="TreeGrafter"/>
</dbReference>
<evidence type="ECO:0000313" key="7">
    <source>
        <dbReference type="EMBL" id="AQT68037.1"/>
    </source>
</evidence>
<dbReference type="Gene3D" id="3.80.30.20">
    <property type="entry name" value="tm_1862 like domain"/>
    <property type="match status" value="1"/>
</dbReference>
<evidence type="ECO:0000313" key="8">
    <source>
        <dbReference type="Proteomes" id="UP000189674"/>
    </source>
</evidence>
<dbReference type="Pfam" id="PF04055">
    <property type="entry name" value="Radical_SAM"/>
    <property type="match status" value="1"/>
</dbReference>
<dbReference type="InterPro" id="IPR006638">
    <property type="entry name" value="Elp3/MiaA/NifB-like_rSAM"/>
</dbReference>
<dbReference type="SMART" id="SM00729">
    <property type="entry name" value="Elp3"/>
    <property type="match status" value="1"/>
</dbReference>
<dbReference type="Gene3D" id="3.40.50.280">
    <property type="entry name" value="Cobalamin-binding domain"/>
    <property type="match status" value="1"/>
</dbReference>
<proteinExistence type="predicted"/>
<dbReference type="PANTHER" id="PTHR43409">
    <property type="entry name" value="ANAEROBIC MAGNESIUM-PROTOPORPHYRIN IX MONOMETHYL ESTER CYCLASE-RELATED"/>
    <property type="match status" value="1"/>
</dbReference>
<reference evidence="8" key="1">
    <citation type="submission" date="2017-02" db="EMBL/GenBank/DDBJ databases">
        <title>Comparative genomics and description of representatives of a novel lineage of planctomycetes thriving in anoxic sediments.</title>
        <authorList>
            <person name="Spring S."/>
            <person name="Bunk B."/>
            <person name="Sproer C."/>
        </authorList>
    </citation>
    <scope>NUCLEOTIDE SEQUENCE [LARGE SCALE GENOMIC DNA]</scope>
    <source>
        <strain evidence="8">ST-NAGAB-D1</strain>
    </source>
</reference>
<keyword evidence="5" id="KW-0411">Iron-sulfur</keyword>
<dbReference type="CDD" id="cd01335">
    <property type="entry name" value="Radical_SAM"/>
    <property type="match status" value="1"/>
</dbReference>
<dbReference type="SUPFAM" id="SSF102114">
    <property type="entry name" value="Radical SAM enzymes"/>
    <property type="match status" value="1"/>
</dbReference>
<dbReference type="EMBL" id="CP019791">
    <property type="protein sequence ID" value="AQT68037.1"/>
    <property type="molecule type" value="Genomic_DNA"/>
</dbReference>
<accession>A0A1U9NJQ3</accession>
<evidence type="ECO:0000256" key="2">
    <source>
        <dbReference type="ARBA" id="ARBA00022691"/>
    </source>
</evidence>
<dbReference type="GO" id="GO:0003824">
    <property type="term" value="F:catalytic activity"/>
    <property type="evidence" value="ECO:0007669"/>
    <property type="project" value="InterPro"/>
</dbReference>
<dbReference type="SFLD" id="SFLDS00029">
    <property type="entry name" value="Radical_SAM"/>
    <property type="match status" value="1"/>
</dbReference>